<proteinExistence type="predicted"/>
<name>A0ABZ1C7L9_9BACT</name>
<evidence type="ECO:0000313" key="3">
    <source>
        <dbReference type="Proteomes" id="UP000738431"/>
    </source>
</evidence>
<keyword evidence="3" id="KW-1185">Reference proteome</keyword>
<gene>
    <name evidence="2" type="ORF">K1X11_020815</name>
</gene>
<sequence length="71" mass="8285">MSFNEVMAELPSLSFEERQTLIRHAIELDELPFSPVQEQEIERRRNVHAAAPESAIPAAEMKNRLRQRLEQ</sequence>
<feature type="compositionally biased region" description="Low complexity" evidence="1">
    <location>
        <begin position="49"/>
        <end position="60"/>
    </location>
</feature>
<dbReference type="Proteomes" id="UP000738431">
    <property type="component" value="Chromosome"/>
</dbReference>
<reference evidence="2 3" key="1">
    <citation type="submission" date="2023-12" db="EMBL/GenBank/DDBJ databases">
        <title>Description of an unclassified Opitutus bacterium of Verrucomicrobiota.</title>
        <authorList>
            <person name="Zhang D.-F."/>
        </authorList>
    </citation>
    <scope>NUCLEOTIDE SEQUENCE [LARGE SCALE GENOMIC DNA]</scope>
    <source>
        <strain evidence="2 3">WL0086</strain>
    </source>
</reference>
<accession>A0ABZ1C7L9</accession>
<protein>
    <recommendedName>
        <fullName evidence="4">Addiction module protein</fullName>
    </recommendedName>
</protein>
<evidence type="ECO:0000313" key="2">
    <source>
        <dbReference type="EMBL" id="WRQ87263.1"/>
    </source>
</evidence>
<dbReference type="RefSeq" id="WP_221029323.1">
    <property type="nucleotide sequence ID" value="NZ_CP139781.1"/>
</dbReference>
<evidence type="ECO:0008006" key="4">
    <source>
        <dbReference type="Google" id="ProtNLM"/>
    </source>
</evidence>
<dbReference type="EMBL" id="CP139781">
    <property type="protein sequence ID" value="WRQ87263.1"/>
    <property type="molecule type" value="Genomic_DNA"/>
</dbReference>
<feature type="region of interest" description="Disordered" evidence="1">
    <location>
        <begin position="48"/>
        <end position="71"/>
    </location>
</feature>
<organism evidence="2 3">
    <name type="scientific">Actomonas aquatica</name>
    <dbReference type="NCBI Taxonomy" id="2866162"/>
    <lineage>
        <taxon>Bacteria</taxon>
        <taxon>Pseudomonadati</taxon>
        <taxon>Verrucomicrobiota</taxon>
        <taxon>Opitutia</taxon>
        <taxon>Opitutales</taxon>
        <taxon>Opitutaceae</taxon>
        <taxon>Actomonas</taxon>
    </lineage>
</organism>
<evidence type="ECO:0000256" key="1">
    <source>
        <dbReference type="SAM" id="MobiDB-lite"/>
    </source>
</evidence>
<feature type="compositionally biased region" description="Basic and acidic residues" evidence="1">
    <location>
        <begin position="61"/>
        <end position="71"/>
    </location>
</feature>